<organism evidence="2 3">
    <name type="scientific">Streptomyces qinglanensis</name>
    <dbReference type="NCBI Taxonomy" id="943816"/>
    <lineage>
        <taxon>Bacteria</taxon>
        <taxon>Bacillati</taxon>
        <taxon>Actinomycetota</taxon>
        <taxon>Actinomycetes</taxon>
        <taxon>Kitasatosporales</taxon>
        <taxon>Streptomycetaceae</taxon>
        <taxon>Streptomyces</taxon>
    </lineage>
</organism>
<dbReference type="AlphaFoldDB" id="A0A1H9TJ66"/>
<proteinExistence type="predicted"/>
<accession>A0A1H9TJ66</accession>
<reference evidence="3" key="1">
    <citation type="submission" date="2016-10" db="EMBL/GenBank/DDBJ databases">
        <authorList>
            <person name="Varghese N."/>
            <person name="Submissions S."/>
        </authorList>
    </citation>
    <scope>NUCLEOTIDE SEQUENCE [LARGE SCALE GENOMIC DNA]</scope>
    <source>
        <strain evidence="3">CGMCC 4.6825</strain>
    </source>
</reference>
<feature type="compositionally biased region" description="Polar residues" evidence="1">
    <location>
        <begin position="246"/>
        <end position="261"/>
    </location>
</feature>
<feature type="compositionally biased region" description="Basic residues" evidence="1">
    <location>
        <begin position="207"/>
        <end position="219"/>
    </location>
</feature>
<evidence type="ECO:0000313" key="3">
    <source>
        <dbReference type="Proteomes" id="UP000182841"/>
    </source>
</evidence>
<evidence type="ECO:0000313" key="2">
    <source>
        <dbReference type="EMBL" id="SER97158.1"/>
    </source>
</evidence>
<protein>
    <submittedName>
        <fullName evidence="2">Uncharacterized protein</fullName>
    </submittedName>
</protein>
<evidence type="ECO:0000256" key="1">
    <source>
        <dbReference type="SAM" id="MobiDB-lite"/>
    </source>
</evidence>
<dbReference type="EMBL" id="FOGO01000006">
    <property type="protein sequence ID" value="SER97158.1"/>
    <property type="molecule type" value="Genomic_DNA"/>
</dbReference>
<name>A0A1H9TJ66_9ACTN</name>
<dbReference type="Proteomes" id="UP000182841">
    <property type="component" value="Unassembled WGS sequence"/>
</dbReference>
<keyword evidence="3" id="KW-1185">Reference proteome</keyword>
<gene>
    <name evidence="2" type="ORF">SAMN05421870_106194</name>
</gene>
<feature type="compositionally biased region" description="Polar residues" evidence="1">
    <location>
        <begin position="1"/>
        <end position="12"/>
    </location>
</feature>
<feature type="compositionally biased region" description="Low complexity" evidence="1">
    <location>
        <begin position="121"/>
        <end position="172"/>
    </location>
</feature>
<feature type="compositionally biased region" description="Basic residues" evidence="1">
    <location>
        <begin position="21"/>
        <end position="38"/>
    </location>
</feature>
<feature type="region of interest" description="Disordered" evidence="1">
    <location>
        <begin position="1"/>
        <end position="219"/>
    </location>
</feature>
<feature type="region of interest" description="Disordered" evidence="1">
    <location>
        <begin position="237"/>
        <end position="261"/>
    </location>
</feature>
<sequence>MPGSTFPETVSGTAIAPHPGPWRRGRVRDRRRFPRRPARTGADPGGPRHGTGAESGTAYARRSGRRPPTRRPPTRRPPTRRPPTRRPPTRRPPTRRLPTRRPTGPRRPVRRRPGRAHRRGPASAGTAARTPATGTRAPEGPLLPDCPLGPPAQGRTPGGRAPRTAAAAAPGERGSGSGTFRQLCAPARASAPRGSPRPAPSHSVGGPHRRRCGHDRLRTGRIRTVGRARRCFPGREWGPALMEAGSSRSARQTIGSTRGGG</sequence>
<feature type="compositionally biased region" description="Basic residues" evidence="1">
    <location>
        <begin position="62"/>
        <end position="120"/>
    </location>
</feature>
<feature type="compositionally biased region" description="Low complexity" evidence="1">
    <location>
        <begin position="185"/>
        <end position="196"/>
    </location>
</feature>